<gene>
    <name evidence="1" type="ORF">LCGC14_2871310</name>
</gene>
<dbReference type="AlphaFoldDB" id="A0A0F8YPJ6"/>
<organism evidence="1">
    <name type="scientific">marine sediment metagenome</name>
    <dbReference type="NCBI Taxonomy" id="412755"/>
    <lineage>
        <taxon>unclassified sequences</taxon>
        <taxon>metagenomes</taxon>
        <taxon>ecological metagenomes</taxon>
    </lineage>
</organism>
<feature type="non-terminal residue" evidence="1">
    <location>
        <position position="1"/>
    </location>
</feature>
<proteinExistence type="predicted"/>
<dbReference type="EMBL" id="LAZR01055754">
    <property type="protein sequence ID" value="KKK75680.1"/>
    <property type="molecule type" value="Genomic_DNA"/>
</dbReference>
<reference evidence="1" key="1">
    <citation type="journal article" date="2015" name="Nature">
        <title>Complex archaea that bridge the gap between prokaryotes and eukaryotes.</title>
        <authorList>
            <person name="Spang A."/>
            <person name="Saw J.H."/>
            <person name="Jorgensen S.L."/>
            <person name="Zaremba-Niedzwiedzka K."/>
            <person name="Martijn J."/>
            <person name="Lind A.E."/>
            <person name="van Eijk R."/>
            <person name="Schleper C."/>
            <person name="Guy L."/>
            <person name="Ettema T.J."/>
        </authorList>
    </citation>
    <scope>NUCLEOTIDE SEQUENCE</scope>
</reference>
<sequence length="61" mass="6446">VARTLKVLEAERLLDLVNRTVEQMGPEDFLDMARVAEAAASALRTEAGLVVPTGPPMPAGT</sequence>
<evidence type="ECO:0000313" key="1">
    <source>
        <dbReference type="EMBL" id="KKK75680.1"/>
    </source>
</evidence>
<protein>
    <submittedName>
        <fullName evidence="1">Uncharacterized protein</fullName>
    </submittedName>
</protein>
<name>A0A0F8YPJ6_9ZZZZ</name>
<comment type="caution">
    <text evidence="1">The sequence shown here is derived from an EMBL/GenBank/DDBJ whole genome shotgun (WGS) entry which is preliminary data.</text>
</comment>
<accession>A0A0F8YPJ6</accession>